<keyword evidence="2" id="KW-0121">Carboxypeptidase</keyword>
<evidence type="ECO:0000313" key="2">
    <source>
        <dbReference type="EMBL" id="SIN74458.1"/>
    </source>
</evidence>
<organism evidence="2 3">
    <name type="scientific">Algoriphagus halophilus</name>
    <dbReference type="NCBI Taxonomy" id="226505"/>
    <lineage>
        <taxon>Bacteria</taxon>
        <taxon>Pseudomonadati</taxon>
        <taxon>Bacteroidota</taxon>
        <taxon>Cytophagia</taxon>
        <taxon>Cytophagales</taxon>
        <taxon>Cyclobacteriaceae</taxon>
        <taxon>Algoriphagus</taxon>
    </lineage>
</organism>
<reference evidence="3" key="1">
    <citation type="submission" date="2016-11" db="EMBL/GenBank/DDBJ databases">
        <authorList>
            <person name="Varghese N."/>
            <person name="Submissions S."/>
        </authorList>
    </citation>
    <scope>NUCLEOTIDE SEQUENCE [LARGE SCALE GENOMIC DNA]</scope>
    <source>
        <strain evidence="3">DSM 15292</strain>
    </source>
</reference>
<dbReference type="InterPro" id="IPR007484">
    <property type="entry name" value="Peptidase_M28"/>
</dbReference>
<dbReference type="GO" id="GO:0008235">
    <property type="term" value="F:metalloexopeptidase activity"/>
    <property type="evidence" value="ECO:0007669"/>
    <property type="project" value="InterPro"/>
</dbReference>
<dbReference type="RefSeq" id="WP_074224078.1">
    <property type="nucleotide sequence ID" value="NZ_FSRC01000001.1"/>
</dbReference>
<evidence type="ECO:0000259" key="1">
    <source>
        <dbReference type="Pfam" id="PF04389"/>
    </source>
</evidence>
<sequence length="541" mass="59878">MKNSLIFLFLITLLVNCKPAILDDQALLSYADMADADLIKRHIAVLSDDSLRGRLPGTPEYEEAMQYVIDQYQSLGIKPLGNKEGSSYLQPMTFRKSIIDESSSYLILNNQDTAKVGMDYFFLGNSSSPELEFEGELVIAGYGIDAAQFGYNDFENLEVKDKIVVIYNGGPDVLPATERAHFSNTNTKINTLSEKGALGIIFTTFPEGRGSFKGSYDRYSKGGIVSVKMPDGEFAGRSNYGNMKFGGYFDWEFIRKITANDVDLILEKYLQGEVTQPNNTIFLKGKIVNNFSEFESSNVVGVLEGAELKNEYVIHTAHLDHVGVGTPVNGDSIYNGAHDNASGISAMLEIARLYSELPSKPKRSVIFAAVTAEEMGLLGSLYLAENPVVPAESIIANVNTDMPTMVGPLVSVEPLGAEQSSIMKIVERSTSLLGLKIDEDHLPEEVRFVRSDNYSFVKAGIPALRMKFGIQTKDSPTGLDSAITHMMSQIYHKPSDELGASFNFEGAKTYVELQFMNSYLINTSETRPTWNEDSFFKRFER</sequence>
<dbReference type="PANTHER" id="PTHR12147:SF26">
    <property type="entry name" value="PEPTIDASE M28 DOMAIN-CONTAINING PROTEIN"/>
    <property type="match status" value="1"/>
</dbReference>
<keyword evidence="2" id="KW-0378">Hydrolase</keyword>
<keyword evidence="3" id="KW-1185">Reference proteome</keyword>
<feature type="domain" description="Peptidase M28" evidence="1">
    <location>
        <begin position="298"/>
        <end position="498"/>
    </location>
</feature>
<dbReference type="SUPFAM" id="SSF52025">
    <property type="entry name" value="PA domain"/>
    <property type="match status" value="1"/>
</dbReference>
<name>A0A1N6DUH8_9BACT</name>
<proteinExistence type="predicted"/>
<dbReference type="OrthoDB" id="1521787at2"/>
<dbReference type="Gene3D" id="3.50.30.30">
    <property type="match status" value="1"/>
</dbReference>
<dbReference type="Proteomes" id="UP000185221">
    <property type="component" value="Unassembled WGS sequence"/>
</dbReference>
<dbReference type="STRING" id="226505.SAMN05444394_1409"/>
<dbReference type="InterPro" id="IPR046450">
    <property type="entry name" value="PA_dom_sf"/>
</dbReference>
<dbReference type="SUPFAM" id="SSF53187">
    <property type="entry name" value="Zn-dependent exopeptidases"/>
    <property type="match status" value="1"/>
</dbReference>
<protein>
    <submittedName>
        <fullName evidence="2">Zn-dependent amino-or carboxypeptidase, M28 family</fullName>
    </submittedName>
</protein>
<gene>
    <name evidence="2" type="ORF">SAMN05444394_1409</name>
</gene>
<dbReference type="GO" id="GO:0004180">
    <property type="term" value="F:carboxypeptidase activity"/>
    <property type="evidence" value="ECO:0007669"/>
    <property type="project" value="UniProtKB-KW"/>
</dbReference>
<dbReference type="AlphaFoldDB" id="A0A1N6DUH8"/>
<dbReference type="EMBL" id="FSRC01000001">
    <property type="protein sequence ID" value="SIN74458.1"/>
    <property type="molecule type" value="Genomic_DNA"/>
</dbReference>
<keyword evidence="2" id="KW-0645">Protease</keyword>
<dbReference type="Gene3D" id="3.40.630.10">
    <property type="entry name" value="Zn peptidases"/>
    <property type="match status" value="1"/>
</dbReference>
<dbReference type="GO" id="GO:0006508">
    <property type="term" value="P:proteolysis"/>
    <property type="evidence" value="ECO:0007669"/>
    <property type="project" value="InterPro"/>
</dbReference>
<dbReference type="Pfam" id="PF04389">
    <property type="entry name" value="Peptidase_M28"/>
    <property type="match status" value="1"/>
</dbReference>
<evidence type="ECO:0000313" key="3">
    <source>
        <dbReference type="Proteomes" id="UP000185221"/>
    </source>
</evidence>
<dbReference type="InterPro" id="IPR045175">
    <property type="entry name" value="M28_fam"/>
</dbReference>
<dbReference type="PANTHER" id="PTHR12147">
    <property type="entry name" value="METALLOPEPTIDASE M28 FAMILY MEMBER"/>
    <property type="match status" value="1"/>
</dbReference>
<accession>A0A1N6DUH8</accession>